<evidence type="ECO:0000256" key="1">
    <source>
        <dbReference type="SAM" id="MobiDB-lite"/>
    </source>
</evidence>
<name>A0A1I7JD24_9PROT</name>
<dbReference type="InterPro" id="IPR009057">
    <property type="entry name" value="Homeodomain-like_sf"/>
</dbReference>
<dbReference type="EMBL" id="FPBL01000021">
    <property type="protein sequence ID" value="SFU83023.1"/>
    <property type="molecule type" value="Genomic_DNA"/>
</dbReference>
<dbReference type="GO" id="GO:0006313">
    <property type="term" value="P:DNA transposition"/>
    <property type="evidence" value="ECO:0007669"/>
    <property type="project" value="InterPro"/>
</dbReference>
<dbReference type="InterPro" id="IPR002514">
    <property type="entry name" value="Transposase_8"/>
</dbReference>
<feature type="region of interest" description="Disordered" evidence="1">
    <location>
        <begin position="170"/>
        <end position="191"/>
    </location>
</feature>
<dbReference type="Proteomes" id="UP000183926">
    <property type="component" value="Unassembled WGS sequence"/>
</dbReference>
<evidence type="ECO:0000313" key="2">
    <source>
        <dbReference type="EMBL" id="SFU83023.1"/>
    </source>
</evidence>
<dbReference type="AlphaFoldDB" id="A0A1I7JD24"/>
<dbReference type="SUPFAM" id="SSF46689">
    <property type="entry name" value="Homeodomain-like"/>
    <property type="match status" value="1"/>
</dbReference>
<protein>
    <submittedName>
        <fullName evidence="2">Transposase</fullName>
    </submittedName>
</protein>
<dbReference type="GO" id="GO:0004803">
    <property type="term" value="F:transposase activity"/>
    <property type="evidence" value="ECO:0007669"/>
    <property type="project" value="InterPro"/>
</dbReference>
<gene>
    <name evidence="2" type="ORF">SAMN05216339_12111</name>
</gene>
<reference evidence="2" key="1">
    <citation type="submission" date="2016-10" db="EMBL/GenBank/DDBJ databases">
        <authorList>
            <person name="de Groot N.N."/>
        </authorList>
    </citation>
    <scope>NUCLEOTIDE SEQUENCE [LARGE SCALE GENOMIC DNA]</scope>
    <source>
        <strain evidence="2">Nm24</strain>
    </source>
</reference>
<dbReference type="GO" id="GO:0003677">
    <property type="term" value="F:DNA binding"/>
    <property type="evidence" value="ECO:0007669"/>
    <property type="project" value="InterPro"/>
</dbReference>
<dbReference type="PANTHER" id="PTHR33609:SF1">
    <property type="entry name" value="TRANSPOSASE"/>
    <property type="match status" value="1"/>
</dbReference>
<organism evidence="2">
    <name type="scientific">Nitrosomonas eutropha</name>
    <dbReference type="NCBI Taxonomy" id="916"/>
    <lineage>
        <taxon>Bacteria</taxon>
        <taxon>Pseudomonadati</taxon>
        <taxon>Pseudomonadota</taxon>
        <taxon>Betaproteobacteria</taxon>
        <taxon>Nitrosomonadales</taxon>
        <taxon>Nitrosomonadaceae</taxon>
        <taxon>Nitrosomonas</taxon>
    </lineage>
</organism>
<feature type="compositionally biased region" description="Polar residues" evidence="1">
    <location>
        <begin position="177"/>
        <end position="191"/>
    </location>
</feature>
<dbReference type="Pfam" id="PF01527">
    <property type="entry name" value="HTH_Tnp_1"/>
    <property type="match status" value="1"/>
</dbReference>
<dbReference type="InterPro" id="IPR052546">
    <property type="entry name" value="Transposase_8_domain"/>
</dbReference>
<dbReference type="PANTHER" id="PTHR33609">
    <property type="entry name" value="LOW CALCIUM RESPONSE LOCUS PROTEIN S"/>
    <property type="match status" value="1"/>
</dbReference>
<proteinExistence type="predicted"/>
<sequence>MGEVAKRHGVSEATIYIWRKKYGSMETSEVKRLKELETENARRRKLLVDRDLEIEVMKEINAKNGRRTDPLAQARYAISRGVCQRLACALLEVSRSGLYYTLRMPMKDEPVAQAMQRLSGQYPCLPGLRRNSGWPGALLAPVASGRATSTSQAQAVKGCRQVRSPDYVSRPAGTASGAMTSCSMLSPTARH</sequence>
<accession>A0A1I7JD24</accession>